<accession>A0A377R2X5</accession>
<evidence type="ECO:0000313" key="2">
    <source>
        <dbReference type="EMBL" id="STR02861.1"/>
    </source>
</evidence>
<dbReference type="Proteomes" id="UP000254293">
    <property type="component" value="Unassembled WGS sequence"/>
</dbReference>
<name>A0A377R2X5_9NEIS</name>
<sequence length="51" mass="5690">MPARAARQAAAARRSGFPFSPRPRRRAGFFTEKKIPCPIRSTAATLFPYPI</sequence>
<feature type="region of interest" description="Disordered" evidence="1">
    <location>
        <begin position="1"/>
        <end position="25"/>
    </location>
</feature>
<protein>
    <submittedName>
        <fullName evidence="2">Uncharacterized protein</fullName>
    </submittedName>
</protein>
<evidence type="ECO:0000256" key="1">
    <source>
        <dbReference type="SAM" id="MobiDB-lite"/>
    </source>
</evidence>
<dbReference type="EMBL" id="UGJJ01000002">
    <property type="protein sequence ID" value="STR02861.1"/>
    <property type="molecule type" value="Genomic_DNA"/>
</dbReference>
<evidence type="ECO:0000313" key="3">
    <source>
        <dbReference type="Proteomes" id="UP000254293"/>
    </source>
</evidence>
<reference evidence="2 3" key="1">
    <citation type="submission" date="2018-06" db="EMBL/GenBank/DDBJ databases">
        <authorList>
            <consortium name="Pathogen Informatics"/>
            <person name="Doyle S."/>
        </authorList>
    </citation>
    <scope>NUCLEOTIDE SEQUENCE [LARGE SCALE GENOMIC DNA]</scope>
    <source>
        <strain evidence="2 3">NCTC13336</strain>
    </source>
</reference>
<organism evidence="2 3">
    <name type="scientific">Kingella potus</name>
    <dbReference type="NCBI Taxonomy" id="265175"/>
    <lineage>
        <taxon>Bacteria</taxon>
        <taxon>Pseudomonadati</taxon>
        <taxon>Pseudomonadota</taxon>
        <taxon>Betaproteobacteria</taxon>
        <taxon>Neisseriales</taxon>
        <taxon>Neisseriaceae</taxon>
        <taxon>Kingella</taxon>
    </lineage>
</organism>
<feature type="compositionally biased region" description="Low complexity" evidence="1">
    <location>
        <begin position="1"/>
        <end position="19"/>
    </location>
</feature>
<keyword evidence="3" id="KW-1185">Reference proteome</keyword>
<proteinExistence type="predicted"/>
<gene>
    <name evidence="2" type="ORF">NCTC13336_01748</name>
</gene>
<dbReference type="AlphaFoldDB" id="A0A377R2X5"/>